<comment type="caution">
    <text evidence="1">The sequence shown here is derived from an EMBL/GenBank/DDBJ whole genome shotgun (WGS) entry which is preliminary data.</text>
</comment>
<dbReference type="EMBL" id="CM056817">
    <property type="protein sequence ID" value="KAJ8620751.1"/>
    <property type="molecule type" value="Genomic_DNA"/>
</dbReference>
<evidence type="ECO:0000313" key="2">
    <source>
        <dbReference type="Proteomes" id="UP001234297"/>
    </source>
</evidence>
<gene>
    <name evidence="1" type="ORF">MRB53_029280</name>
</gene>
<keyword evidence="2" id="KW-1185">Reference proteome</keyword>
<dbReference type="Proteomes" id="UP001234297">
    <property type="component" value="Chromosome 9"/>
</dbReference>
<protein>
    <submittedName>
        <fullName evidence="1">Uncharacterized protein</fullName>
    </submittedName>
</protein>
<name>A0ACC2KIB6_PERAE</name>
<accession>A0ACC2KIB6</accession>
<sequence>MVLQKRLYYGFNGFEVPAMPRASRSVRRRRLFEKKVEDSRMRAFDLLATVAGELLEEKGSSAAPSNVSGQISESAIRKDSIKQEQQDGPHSFKPEPCDQGSCDESASVFVLSSQRHGHDFSFKEYLHSKEDSTFGLASVKTKSERPANTTCAHDFGESRKECENFPCMICGKHHVERGSPGCAESHDGKVNDEIDRQMEVEQPRTGSVIDGTVVDMFHLKDPMEIDTKPPALVSSDSSVEVPLHGIHDHCSSFTRCQDDVKVVSRDDDENSSVSTRLSTLKSYRLSRLGDRRIRKLLASKHWKAAPAMLKDGVFSNTESDIKPIFRSRKICYTHQRSQRCSFKRRKLFGRSLISISDRGINGEAVSSSPEKKVISEATCLGGTMHQASRAPVTSQKSSLESRDSHVKLRIKSFRVPELFIEIPETATVGSLKRTVMEAVTAVLGSGLRVGVLLHGKKVRDDNRTLLQTGISHDDKLDSLGFTLEPTTVHPPPPQCSEDCQSLLPCDSTEPLTRYPPVPALEPGLPETSPDLPLADSGNSTEDSYESVPFPPDMSMEKTTPDSKALVSVPAMSVEALAVVPLHGKSRRSELVQRRIRRPFSVSEVEALVQAVEKLGTGRWRDVKLRAFENAKHRTYVDLKDKWKTLVHTARISPQQRRGEPVPQELLDRVLSAHAYWSQQNSKPGGRTNNNSNRPDSPLPAQ</sequence>
<proteinExistence type="predicted"/>
<reference evidence="1 2" key="1">
    <citation type="journal article" date="2022" name="Hortic Res">
        <title>A haplotype resolved chromosomal level avocado genome allows analysis of novel avocado genes.</title>
        <authorList>
            <person name="Nath O."/>
            <person name="Fletcher S.J."/>
            <person name="Hayward A."/>
            <person name="Shaw L.M."/>
            <person name="Masouleh A.K."/>
            <person name="Furtado A."/>
            <person name="Henry R.J."/>
            <person name="Mitter N."/>
        </authorList>
    </citation>
    <scope>NUCLEOTIDE SEQUENCE [LARGE SCALE GENOMIC DNA]</scope>
    <source>
        <strain evidence="2">cv. Hass</strain>
    </source>
</reference>
<organism evidence="1 2">
    <name type="scientific">Persea americana</name>
    <name type="common">Avocado</name>
    <dbReference type="NCBI Taxonomy" id="3435"/>
    <lineage>
        <taxon>Eukaryota</taxon>
        <taxon>Viridiplantae</taxon>
        <taxon>Streptophyta</taxon>
        <taxon>Embryophyta</taxon>
        <taxon>Tracheophyta</taxon>
        <taxon>Spermatophyta</taxon>
        <taxon>Magnoliopsida</taxon>
        <taxon>Magnoliidae</taxon>
        <taxon>Laurales</taxon>
        <taxon>Lauraceae</taxon>
        <taxon>Persea</taxon>
    </lineage>
</organism>
<evidence type="ECO:0000313" key="1">
    <source>
        <dbReference type="EMBL" id="KAJ8620751.1"/>
    </source>
</evidence>